<feature type="active site" evidence="9">
    <location>
        <position position="295"/>
    </location>
</feature>
<evidence type="ECO:0000313" key="13">
    <source>
        <dbReference type="Proteomes" id="UP001239909"/>
    </source>
</evidence>
<evidence type="ECO:0000259" key="10">
    <source>
        <dbReference type="PROSITE" id="PS51898"/>
    </source>
</evidence>
<dbReference type="RefSeq" id="WP_285671257.1">
    <property type="nucleotide sequence ID" value="NZ_BSYI01000011.1"/>
</dbReference>
<keyword evidence="3 9" id="KW-0132">Cell division</keyword>
<evidence type="ECO:0000256" key="5">
    <source>
        <dbReference type="ARBA" id="ARBA00022908"/>
    </source>
</evidence>
<keyword evidence="13" id="KW-1185">Reference proteome</keyword>
<feature type="active site" evidence="9">
    <location>
        <position position="201"/>
    </location>
</feature>
<feature type="active site" evidence="9">
    <location>
        <position position="272"/>
    </location>
</feature>
<organism evidence="12 13">
    <name type="scientific">Paralimibaculum aggregatum</name>
    <dbReference type="NCBI Taxonomy" id="3036245"/>
    <lineage>
        <taxon>Bacteria</taxon>
        <taxon>Pseudomonadati</taxon>
        <taxon>Pseudomonadota</taxon>
        <taxon>Alphaproteobacteria</taxon>
        <taxon>Rhodobacterales</taxon>
        <taxon>Paracoccaceae</taxon>
        <taxon>Paralimibaculum</taxon>
    </lineage>
</organism>
<dbReference type="PROSITE" id="PS51900">
    <property type="entry name" value="CB"/>
    <property type="match status" value="1"/>
</dbReference>
<dbReference type="Gene3D" id="1.10.443.10">
    <property type="entry name" value="Intergrase catalytic core"/>
    <property type="match status" value="1"/>
</dbReference>
<evidence type="ECO:0000259" key="11">
    <source>
        <dbReference type="PROSITE" id="PS51900"/>
    </source>
</evidence>
<dbReference type="PANTHER" id="PTHR30349:SF90">
    <property type="entry name" value="TYROSINE RECOMBINASE XERD"/>
    <property type="match status" value="1"/>
</dbReference>
<dbReference type="Gene3D" id="1.10.150.130">
    <property type="match status" value="1"/>
</dbReference>
<evidence type="ECO:0000256" key="7">
    <source>
        <dbReference type="ARBA" id="ARBA00023172"/>
    </source>
</evidence>
<reference evidence="12 13" key="1">
    <citation type="submission" date="2023-04" db="EMBL/GenBank/DDBJ databases">
        <title>Marinoamorphus aggregata gen. nov., sp. Nov., isolate from tissue of brittle star Ophioplocus japonicus.</title>
        <authorList>
            <person name="Kawano K."/>
            <person name="Sawayama S."/>
            <person name="Nakagawa S."/>
        </authorList>
    </citation>
    <scope>NUCLEOTIDE SEQUENCE [LARGE SCALE GENOMIC DNA]</scope>
    <source>
        <strain evidence="12 13">NKW23</strain>
    </source>
</reference>
<keyword evidence="2 9" id="KW-0963">Cytoplasm</keyword>
<dbReference type="InterPro" id="IPR011010">
    <property type="entry name" value="DNA_brk_join_enz"/>
</dbReference>
<gene>
    <name evidence="9" type="primary">xerC</name>
    <name evidence="12" type="ORF">LNKW23_16870</name>
</gene>
<evidence type="ECO:0000256" key="4">
    <source>
        <dbReference type="ARBA" id="ARBA00022829"/>
    </source>
</evidence>
<feature type="domain" description="Core-binding (CB)" evidence="11">
    <location>
        <begin position="24"/>
        <end position="114"/>
    </location>
</feature>
<comment type="caution">
    <text evidence="12">The sequence shown here is derived from an EMBL/GenBank/DDBJ whole genome shotgun (WGS) entry which is preliminary data.</text>
</comment>
<accession>A0ABQ6LGN5</accession>
<dbReference type="InterPro" id="IPR023009">
    <property type="entry name" value="Tyrosine_recombinase_XerC/XerD"/>
</dbReference>
<comment type="function">
    <text evidence="9">Site-specific tyrosine recombinase, which acts by catalyzing the cutting and rejoining of the recombining DNA molecules. The XerC-XerD complex is essential to convert dimers of the bacterial chromosome into monomers to permit their segregation at cell division. It also contributes to the segregational stability of plasmids.</text>
</comment>
<feature type="domain" description="Tyr recombinase" evidence="10">
    <location>
        <begin position="135"/>
        <end position="317"/>
    </location>
</feature>
<evidence type="ECO:0000256" key="6">
    <source>
        <dbReference type="ARBA" id="ARBA00023125"/>
    </source>
</evidence>
<dbReference type="HAMAP" id="MF_01808">
    <property type="entry name" value="Recomb_XerC_XerD"/>
    <property type="match status" value="1"/>
</dbReference>
<protein>
    <recommendedName>
        <fullName evidence="9">Tyrosine recombinase XerC</fullName>
    </recommendedName>
</protein>
<proteinExistence type="inferred from homology"/>
<evidence type="ECO:0000256" key="9">
    <source>
        <dbReference type="HAMAP-Rule" id="MF_01808"/>
    </source>
</evidence>
<comment type="subcellular location">
    <subcellularLocation>
        <location evidence="1 9">Cytoplasm</location>
    </subcellularLocation>
</comment>
<dbReference type="SUPFAM" id="SSF56349">
    <property type="entry name" value="DNA breaking-rejoining enzymes"/>
    <property type="match status" value="1"/>
</dbReference>
<dbReference type="InterPro" id="IPR050090">
    <property type="entry name" value="Tyrosine_recombinase_XerCD"/>
</dbReference>
<dbReference type="Pfam" id="PF02899">
    <property type="entry name" value="Phage_int_SAM_1"/>
    <property type="match status" value="1"/>
</dbReference>
<comment type="similarity">
    <text evidence="9">Belongs to the 'phage' integrase family. XerC subfamily.</text>
</comment>
<dbReference type="InterPro" id="IPR002104">
    <property type="entry name" value="Integrase_catalytic"/>
</dbReference>
<keyword evidence="7 9" id="KW-0233">DNA recombination</keyword>
<dbReference type="PROSITE" id="PS51898">
    <property type="entry name" value="TYR_RECOMBINASE"/>
    <property type="match status" value="1"/>
</dbReference>
<sequence length="325" mass="32803">MAGRSGSGPGPAVAGGAAAAGLAPALGELLARWAAHLAASGRAPATRTAYVADLAGFLGFLTGHLGGAPAPAALAGLTLGDFRAWLAAERARGRSGRSLSRAVSALRGFFAFLEEREGIACEAIHGVTSPKSPRPLPRPVAAADAQALLAAVDAGHPEPWIAARDAAVLALLWGAGLRISEALGLRWGDAPLGDAVTVRGKGGRSRRVPVLPAAGAWVERYRRLCPHAATPGGALFLGARGGPLHGNMVRRAMAAARAGLGLPANATPHALRHAFATELLAAGGDLRAVQELLGHARLATTQVYTGVDAARLAAVHAATHPRGGD</sequence>
<dbReference type="PANTHER" id="PTHR30349">
    <property type="entry name" value="PHAGE INTEGRASE-RELATED"/>
    <property type="match status" value="1"/>
</dbReference>
<name>A0ABQ6LGN5_9RHOB</name>
<dbReference type="EMBL" id="BSYI01000011">
    <property type="protein sequence ID" value="GMG82474.1"/>
    <property type="molecule type" value="Genomic_DNA"/>
</dbReference>
<evidence type="ECO:0000313" key="12">
    <source>
        <dbReference type="EMBL" id="GMG82474.1"/>
    </source>
</evidence>
<dbReference type="InterPro" id="IPR044068">
    <property type="entry name" value="CB"/>
</dbReference>
<keyword evidence="4 9" id="KW-0159">Chromosome partition</keyword>
<evidence type="ECO:0000256" key="8">
    <source>
        <dbReference type="ARBA" id="ARBA00023306"/>
    </source>
</evidence>
<dbReference type="InterPro" id="IPR013762">
    <property type="entry name" value="Integrase-like_cat_sf"/>
</dbReference>
<evidence type="ECO:0000256" key="2">
    <source>
        <dbReference type="ARBA" id="ARBA00022490"/>
    </source>
</evidence>
<evidence type="ECO:0000256" key="1">
    <source>
        <dbReference type="ARBA" id="ARBA00004496"/>
    </source>
</evidence>
<dbReference type="Proteomes" id="UP001239909">
    <property type="component" value="Unassembled WGS sequence"/>
</dbReference>
<dbReference type="InterPro" id="IPR004107">
    <property type="entry name" value="Integrase_SAM-like_N"/>
</dbReference>
<feature type="active site" evidence="9">
    <location>
        <position position="269"/>
    </location>
</feature>
<keyword evidence="6 9" id="KW-0238">DNA-binding</keyword>
<dbReference type="InterPro" id="IPR010998">
    <property type="entry name" value="Integrase_recombinase_N"/>
</dbReference>
<feature type="active site" evidence="9">
    <location>
        <position position="178"/>
    </location>
</feature>
<dbReference type="Pfam" id="PF00589">
    <property type="entry name" value="Phage_integrase"/>
    <property type="match status" value="1"/>
</dbReference>
<keyword evidence="8 9" id="KW-0131">Cell cycle</keyword>
<keyword evidence="5 9" id="KW-0229">DNA integration</keyword>
<feature type="active site" description="O-(3'-phospho-DNA)-tyrosine intermediate" evidence="9">
    <location>
        <position position="304"/>
    </location>
</feature>
<comment type="subunit">
    <text evidence="9">Forms a cyclic heterotetrameric complex composed of two molecules of XerC and two molecules of XerD.</text>
</comment>
<evidence type="ECO:0000256" key="3">
    <source>
        <dbReference type="ARBA" id="ARBA00022618"/>
    </source>
</evidence>